<comment type="caution">
    <text evidence="4">The sequence shown here is derived from an EMBL/GenBank/DDBJ whole genome shotgun (WGS) entry which is preliminary data.</text>
</comment>
<dbReference type="Pfam" id="PF03972">
    <property type="entry name" value="MmgE_PrpD_N"/>
    <property type="match status" value="1"/>
</dbReference>
<evidence type="ECO:0000256" key="1">
    <source>
        <dbReference type="ARBA" id="ARBA00006174"/>
    </source>
</evidence>
<dbReference type="InterPro" id="IPR045337">
    <property type="entry name" value="MmgE_PrpD_C"/>
</dbReference>
<dbReference type="OrthoDB" id="9797528at2"/>
<dbReference type="Pfam" id="PF19305">
    <property type="entry name" value="MmgE_PrpD_C"/>
    <property type="match status" value="1"/>
</dbReference>
<keyword evidence="5" id="KW-1185">Reference proteome</keyword>
<evidence type="ECO:0000313" key="5">
    <source>
        <dbReference type="Proteomes" id="UP000230161"/>
    </source>
</evidence>
<name>A0A2M9C076_9MICO</name>
<dbReference type="RefSeq" id="WP_100344196.1">
    <property type="nucleotide sequence ID" value="NZ_PGFB01000002.1"/>
</dbReference>
<dbReference type="InterPro" id="IPR036148">
    <property type="entry name" value="MmgE/PrpD_sf"/>
</dbReference>
<dbReference type="AlphaFoldDB" id="A0A2M9C076"/>
<dbReference type="InterPro" id="IPR042183">
    <property type="entry name" value="MmgE/PrpD_sf_1"/>
</dbReference>
<reference evidence="4 5" key="1">
    <citation type="submission" date="2017-11" db="EMBL/GenBank/DDBJ databases">
        <title>Genomic Encyclopedia of Archaeal and Bacterial Type Strains, Phase II (KMG-II): From Individual Species to Whole Genera.</title>
        <authorList>
            <person name="Goeker M."/>
        </authorList>
    </citation>
    <scope>NUCLEOTIDE SEQUENCE [LARGE SCALE GENOMIC DNA]</scope>
    <source>
        <strain evidence="4 5">DSM 25625</strain>
    </source>
</reference>
<proteinExistence type="inferred from homology"/>
<feature type="domain" description="MmgE/PrpD N-terminal" evidence="2">
    <location>
        <begin position="38"/>
        <end position="283"/>
    </location>
</feature>
<evidence type="ECO:0000313" key="4">
    <source>
        <dbReference type="EMBL" id="PJJ63735.1"/>
    </source>
</evidence>
<accession>A0A2M9C076</accession>
<comment type="similarity">
    <text evidence="1">Belongs to the PrpD family.</text>
</comment>
<dbReference type="Gene3D" id="3.30.1330.120">
    <property type="entry name" value="2-methylcitrate dehydratase PrpD"/>
    <property type="match status" value="1"/>
</dbReference>
<dbReference type="PANTHER" id="PTHR16943">
    <property type="entry name" value="2-METHYLCITRATE DEHYDRATASE-RELATED"/>
    <property type="match status" value="1"/>
</dbReference>
<dbReference type="InterPro" id="IPR005656">
    <property type="entry name" value="MmgE_PrpD"/>
</dbReference>
<dbReference type="InterPro" id="IPR045336">
    <property type="entry name" value="MmgE_PrpD_N"/>
</dbReference>
<gene>
    <name evidence="4" type="ORF">CLV54_1409</name>
</gene>
<dbReference type="InterPro" id="IPR042188">
    <property type="entry name" value="MmgE/PrpD_sf_2"/>
</dbReference>
<dbReference type="GO" id="GO:0016829">
    <property type="term" value="F:lyase activity"/>
    <property type="evidence" value="ECO:0007669"/>
    <property type="project" value="InterPro"/>
</dbReference>
<dbReference type="SUPFAM" id="SSF103378">
    <property type="entry name" value="2-methylcitrate dehydratase PrpD"/>
    <property type="match status" value="1"/>
</dbReference>
<dbReference type="Gene3D" id="1.10.4100.10">
    <property type="entry name" value="2-methylcitrate dehydratase PrpD"/>
    <property type="match status" value="1"/>
</dbReference>
<dbReference type="PANTHER" id="PTHR16943:SF8">
    <property type="entry name" value="2-METHYLCITRATE DEHYDRATASE"/>
    <property type="match status" value="1"/>
</dbReference>
<dbReference type="EMBL" id="PGFB01000002">
    <property type="protein sequence ID" value="PJJ63735.1"/>
    <property type="molecule type" value="Genomic_DNA"/>
</dbReference>
<evidence type="ECO:0000259" key="2">
    <source>
        <dbReference type="Pfam" id="PF03972"/>
    </source>
</evidence>
<sequence length="493" mass="52426">MNHPTPQNVSPGAAEGSSVSAFADSTSDYSATLEITKEVAEFVRTARLSDIPRAVVEQGKRSLLDGLGLAVAGSVTQAATIPGELIGSYGELRPDATTLGTGTRMPARFAAFMNGLAIHAHDYDDTQLAVRSDRVYGLLTHPTAPVLPSSLALVERANGTGADLLLGYLIGVEVATKLAEAIDPRHYDDGFHATGTLGTIGSAAGAARVLGLGDHETRIALGLAATQAAGLRENFGTMTKPFHAGHAAESAVFAVELAGAGFSAASDVLEARRGFFHAAGGGYDSTAVHEQLGRPWIFEEPGVSIKPHPSGSLTHPGMGALLDLILAEDVRPEQVERVTVGTNRHMPNALIHHRPTTELEAKFSMEFCVAILLLERRAGLAQFTDEVVRRDDVRELIERVDFGVAPEAEAAGYNNMTTIITIHLRDGRRLETRASFGKGSPQNPMSDEELIEKFSDCLAWGGVRTDPQALADRVLSLEEEPSVVELLRSFVVS</sequence>
<protein>
    <submittedName>
        <fullName evidence="4">2-methylcitrate dehydratase PrpD</fullName>
    </submittedName>
</protein>
<evidence type="ECO:0000259" key="3">
    <source>
        <dbReference type="Pfam" id="PF19305"/>
    </source>
</evidence>
<organism evidence="4 5">
    <name type="scientific">Compostimonas suwonensis</name>
    <dbReference type="NCBI Taxonomy" id="1048394"/>
    <lineage>
        <taxon>Bacteria</taxon>
        <taxon>Bacillati</taxon>
        <taxon>Actinomycetota</taxon>
        <taxon>Actinomycetes</taxon>
        <taxon>Micrococcales</taxon>
        <taxon>Microbacteriaceae</taxon>
        <taxon>Compostimonas</taxon>
    </lineage>
</organism>
<feature type="domain" description="MmgE/PrpD C-terminal" evidence="3">
    <location>
        <begin position="308"/>
        <end position="463"/>
    </location>
</feature>
<dbReference type="Proteomes" id="UP000230161">
    <property type="component" value="Unassembled WGS sequence"/>
</dbReference>